<evidence type="ECO:0000256" key="4">
    <source>
        <dbReference type="ARBA" id="ARBA00013508"/>
    </source>
</evidence>
<feature type="compositionally biased region" description="Basic and acidic residues" evidence="10">
    <location>
        <begin position="998"/>
        <end position="1017"/>
    </location>
</feature>
<evidence type="ECO:0000256" key="6">
    <source>
        <dbReference type="ARBA" id="ARBA00022701"/>
    </source>
</evidence>
<feature type="compositionally biased region" description="Polar residues" evidence="10">
    <location>
        <begin position="840"/>
        <end position="854"/>
    </location>
</feature>
<sequence>DGFRYIYLRFAFPFNFSSLYRDHLQALLMISMDGIDVLREAMQCRKNFVRLLSYCLEFVSEFVYESYHLSFPINGFPFNRRQLHSEYRSTYTWHEYTGPHQEHTVVRRAPQPPPSTKQPSAKLQSAKSTEDENSEGPTLEPPLPRRKKCPELAYRTHEFITAADGGGIDAIDSNVVADKVREVTATSALPPSQLSKAISRISTEYRLQFAWPRRPQLTNGETQAPVAAAGFPGGTTGPPRKSLSMGALKQGMVPSGPAPVHKKRPGDFDHKRDGVQASELEPLVGGTGTDMIDGVVPEGDEREEDLSDLKVAFRGKKSGRTVRISDNKVTEKSKARPFPTAEVIELRRLADEYKHRDWGCGLAAEDEASLWKRVSSNHALNALSLARPVHYTPSFSNEKLVFITVVVVTVAVANVVTSVTKEEKEKENTRKVAPIATMPPAGRPSSVQARPIHGILQDDTKADTDRAIARARKDFLIRHHLDRTTGVGDGALLPSPTREKLEPVIPRRRDDVKEHRDEIQPRTKSSPKNSPRTGRSQSLGPTVTDRRSPKRQPPRAPSVTKDAKEKEKEMKDKDKEHREKSEPERHPRPSKLIRSGSGCFSRGRPRPTCPLEHTGTRDYGSPGDWLVDAAYTAITAATLGPRACSAPQEAPASPTSQMYVYCTWPRTPAVPAVSHVTSIRPKELYSSIVLFLVQYVLAFLATTAPPHRPLHHAKPTTTTNTTNITVTTANNISASTAPVKRSPVKYSVHMTVHHPPTSGAAAAARPERGVKDLSQRCRGANDEAQAKLARGHPAAAAAAAGDDPSSKSSLDTRSASNRAATTAAQAMTAEPQVNGDVTGGDSSVASTPPSQTTKAVGPAPVTQASPWLDDEPVVKSPPEPTRVKSPEQMIMRSPEPVNWTVPLDTGKTFTVTQNVREEPLTRPHSEAKTWAPSSVPSAPQSAPPELAAQHKSQHSQHSGYKSPESESVSLGSFSGINGHKDLDSERDSPLPTNAQDTPTKDGKEITDVVEETKERQSPESSIKSVTGTNLRRLEDPTFEMESKREGGIPVAITTAPVTTTSSTSPAPQSYRVLEAESPAQGTGGSSSSTAGTGSSTGGSTAGGYHVLEAPTVVPGSAQRSAATDVLEKARNRFDKFWGKGNNGAEN</sequence>
<evidence type="ECO:0000256" key="3">
    <source>
        <dbReference type="ARBA" id="ARBA00010494"/>
    </source>
</evidence>
<feature type="compositionally biased region" description="Low complexity" evidence="10">
    <location>
        <begin position="1048"/>
        <end position="1067"/>
    </location>
</feature>
<accession>A0A195ESU5</accession>
<keyword evidence="12" id="KW-1185">Reference proteome</keyword>
<feature type="compositionally biased region" description="Low complexity" evidence="10">
    <location>
        <begin position="812"/>
        <end position="829"/>
    </location>
</feature>
<keyword evidence="7" id="KW-0206">Cytoskeleton</keyword>
<evidence type="ECO:0000256" key="7">
    <source>
        <dbReference type="ARBA" id="ARBA00023212"/>
    </source>
</evidence>
<keyword evidence="8" id="KW-0539">Nucleus</keyword>
<feature type="non-terminal residue" evidence="11">
    <location>
        <position position="1"/>
    </location>
</feature>
<evidence type="ECO:0000256" key="5">
    <source>
        <dbReference type="ARBA" id="ARBA00022490"/>
    </source>
</evidence>
<feature type="compositionally biased region" description="Polar residues" evidence="10">
    <location>
        <begin position="1018"/>
        <end position="1029"/>
    </location>
</feature>
<keyword evidence="5" id="KW-0963">Cytoplasm</keyword>
<feature type="compositionally biased region" description="Polar residues" evidence="10">
    <location>
        <begin position="522"/>
        <end position="541"/>
    </location>
</feature>
<dbReference type="Proteomes" id="UP000078541">
    <property type="component" value="Unassembled WGS sequence"/>
</dbReference>
<feature type="region of interest" description="Disordered" evidence="10">
    <location>
        <begin position="100"/>
        <end position="147"/>
    </location>
</feature>
<dbReference type="PANTHER" id="PTHR32078">
    <property type="entry name" value="NUCLEAR PROTEIN MDM1"/>
    <property type="match status" value="1"/>
</dbReference>
<feature type="region of interest" description="Disordered" evidence="10">
    <location>
        <begin position="424"/>
        <end position="448"/>
    </location>
</feature>
<comment type="subcellular location">
    <subcellularLocation>
        <location evidence="1">Cytoplasm</location>
        <location evidence="1">Cytoskeleton</location>
        <location evidence="1">Microtubule organizing center</location>
        <location evidence="1">Centrosome</location>
        <location evidence="1">Centriole</location>
    </subcellularLocation>
    <subcellularLocation>
        <location evidence="2">Nucleus</location>
    </subcellularLocation>
</comment>
<feature type="compositionally biased region" description="Basic and acidic residues" evidence="10">
    <location>
        <begin position="978"/>
        <end position="988"/>
    </location>
</feature>
<organism evidence="11 12">
    <name type="scientific">Trachymyrmex septentrionalis</name>
    <dbReference type="NCBI Taxonomy" id="34720"/>
    <lineage>
        <taxon>Eukaryota</taxon>
        <taxon>Metazoa</taxon>
        <taxon>Ecdysozoa</taxon>
        <taxon>Arthropoda</taxon>
        <taxon>Hexapoda</taxon>
        <taxon>Insecta</taxon>
        <taxon>Pterygota</taxon>
        <taxon>Neoptera</taxon>
        <taxon>Endopterygota</taxon>
        <taxon>Hymenoptera</taxon>
        <taxon>Apocrita</taxon>
        <taxon>Aculeata</taxon>
        <taxon>Formicoidea</taxon>
        <taxon>Formicidae</taxon>
        <taxon>Myrmicinae</taxon>
        <taxon>Trachymyrmex</taxon>
    </lineage>
</organism>
<feature type="region of interest" description="Disordered" evidence="10">
    <location>
        <begin position="485"/>
        <end position="621"/>
    </location>
</feature>
<name>A0A195ESU5_9HYME</name>
<comment type="similarity">
    <text evidence="3">Belongs to the MDM1 family.</text>
</comment>
<evidence type="ECO:0000256" key="2">
    <source>
        <dbReference type="ARBA" id="ARBA00004123"/>
    </source>
</evidence>
<evidence type="ECO:0000256" key="8">
    <source>
        <dbReference type="ARBA" id="ARBA00023242"/>
    </source>
</evidence>
<proteinExistence type="inferred from homology"/>
<dbReference type="GO" id="GO:0005634">
    <property type="term" value="C:nucleus"/>
    <property type="evidence" value="ECO:0007669"/>
    <property type="project" value="UniProtKB-SubCell"/>
</dbReference>
<feature type="compositionally biased region" description="Low complexity" evidence="10">
    <location>
        <begin position="931"/>
        <end position="944"/>
    </location>
</feature>
<feature type="compositionally biased region" description="Polar residues" evidence="10">
    <location>
        <begin position="955"/>
        <end position="975"/>
    </location>
</feature>
<comment type="function">
    <text evidence="9">Microtubule-binding protein that negatively regulates centriole duplication. Binds to and stabilizes microtubules.</text>
</comment>
<protein>
    <recommendedName>
        <fullName evidence="4">Nuclear protein MDM1</fullName>
    </recommendedName>
</protein>
<evidence type="ECO:0000256" key="1">
    <source>
        <dbReference type="ARBA" id="ARBA00004114"/>
    </source>
</evidence>
<reference evidence="11 12" key="1">
    <citation type="submission" date="2016-03" db="EMBL/GenBank/DDBJ databases">
        <title>Trachymyrmex septentrionalis WGS genome.</title>
        <authorList>
            <person name="Nygaard S."/>
            <person name="Hu H."/>
            <person name="Boomsma J."/>
            <person name="Zhang G."/>
        </authorList>
    </citation>
    <scope>NUCLEOTIDE SEQUENCE [LARGE SCALE GENOMIC DNA]</scope>
    <source>
        <strain evidence="11">Tsep2-gDNA-1</strain>
        <tissue evidence="11">Whole body</tissue>
    </source>
</reference>
<gene>
    <name evidence="11" type="ORF">ALC56_14766</name>
</gene>
<evidence type="ECO:0000256" key="9">
    <source>
        <dbReference type="ARBA" id="ARBA00045771"/>
    </source>
</evidence>
<feature type="region of interest" description="Disordered" evidence="10">
    <location>
        <begin position="897"/>
        <end position="1123"/>
    </location>
</feature>
<feature type="compositionally biased region" description="Basic and acidic residues" evidence="10">
    <location>
        <begin position="497"/>
        <end position="521"/>
    </location>
</feature>
<dbReference type="GO" id="GO:0005814">
    <property type="term" value="C:centriole"/>
    <property type="evidence" value="ECO:0007669"/>
    <property type="project" value="UniProtKB-SubCell"/>
</dbReference>
<evidence type="ECO:0000313" key="12">
    <source>
        <dbReference type="Proteomes" id="UP000078541"/>
    </source>
</evidence>
<feature type="compositionally biased region" description="Basic and acidic residues" evidence="10">
    <location>
        <begin position="765"/>
        <end position="785"/>
    </location>
</feature>
<keyword evidence="6" id="KW-0493">Microtubule</keyword>
<dbReference type="GO" id="GO:0046600">
    <property type="term" value="P:negative regulation of centriole replication"/>
    <property type="evidence" value="ECO:0007669"/>
    <property type="project" value="InterPro"/>
</dbReference>
<dbReference type="GO" id="GO:0008017">
    <property type="term" value="F:microtubule binding"/>
    <property type="evidence" value="ECO:0007669"/>
    <property type="project" value="InterPro"/>
</dbReference>
<dbReference type="AlphaFoldDB" id="A0A195ESU5"/>
<feature type="region of interest" description="Disordered" evidence="10">
    <location>
        <begin position="753"/>
        <end position="884"/>
    </location>
</feature>
<dbReference type="PANTHER" id="PTHR32078:SF1">
    <property type="entry name" value="NUCLEAR PROTEIN MDM1"/>
    <property type="match status" value="1"/>
</dbReference>
<feature type="compositionally biased region" description="Basic and acidic residues" evidence="10">
    <location>
        <begin position="1031"/>
        <end position="1046"/>
    </location>
</feature>
<evidence type="ECO:0000256" key="10">
    <source>
        <dbReference type="SAM" id="MobiDB-lite"/>
    </source>
</evidence>
<evidence type="ECO:0000313" key="11">
    <source>
        <dbReference type="EMBL" id="KYN30954.1"/>
    </source>
</evidence>
<feature type="compositionally biased region" description="Basic and acidic residues" evidence="10">
    <location>
        <begin position="561"/>
        <end position="587"/>
    </location>
</feature>
<feature type="compositionally biased region" description="Polar residues" evidence="10">
    <location>
        <begin position="117"/>
        <end position="127"/>
    </location>
</feature>
<feature type="compositionally biased region" description="Basic and acidic residues" evidence="10">
    <location>
        <begin position="915"/>
        <end position="927"/>
    </location>
</feature>
<dbReference type="GO" id="GO:0005874">
    <property type="term" value="C:microtubule"/>
    <property type="evidence" value="ECO:0007669"/>
    <property type="project" value="UniProtKB-KW"/>
</dbReference>
<dbReference type="InterPro" id="IPR029136">
    <property type="entry name" value="MDM1"/>
</dbReference>
<dbReference type="EMBL" id="KQ981993">
    <property type="protein sequence ID" value="KYN30954.1"/>
    <property type="molecule type" value="Genomic_DNA"/>
</dbReference>